<name>A0A368HEZ0_9GAMM</name>
<sequence length="190" mass="18536">MVRGTPKSGTGAALILLSGLWMLSAGVRVSAATAPAAGASSQTLPAACQNNVTAAKNAYNAALNAARYANSQITKPSGIGACLSNLLGMNFSMNYIGMSALISNITSSLENMACSAAQTEWNSAVGSNLPSANMGWGVPLAGNLANVNTGQYGSGTSGYGGSGTLNQGGQIGGSTGSVGGNLFSGSGGGF</sequence>
<organism evidence="1 2">
    <name type="scientific">Acidiferrobacter thiooxydans</name>
    <dbReference type="NCBI Taxonomy" id="163359"/>
    <lineage>
        <taxon>Bacteria</taxon>
        <taxon>Pseudomonadati</taxon>
        <taxon>Pseudomonadota</taxon>
        <taxon>Gammaproteobacteria</taxon>
        <taxon>Acidiferrobacterales</taxon>
        <taxon>Acidiferrobacteraceae</taxon>
        <taxon>Acidiferrobacter</taxon>
    </lineage>
</organism>
<dbReference type="AlphaFoldDB" id="A0A368HEZ0"/>
<evidence type="ECO:0000313" key="1">
    <source>
        <dbReference type="EMBL" id="RCN55802.1"/>
    </source>
</evidence>
<gene>
    <name evidence="1" type="ORF">C4900_07735</name>
</gene>
<dbReference type="Proteomes" id="UP000253250">
    <property type="component" value="Unassembled WGS sequence"/>
</dbReference>
<keyword evidence="2" id="KW-1185">Reference proteome</keyword>
<proteinExistence type="predicted"/>
<comment type="caution">
    <text evidence="1">The sequence shown here is derived from an EMBL/GenBank/DDBJ whole genome shotgun (WGS) entry which is preliminary data.</text>
</comment>
<accession>A0A368HEZ0</accession>
<evidence type="ECO:0000313" key="2">
    <source>
        <dbReference type="Proteomes" id="UP000253250"/>
    </source>
</evidence>
<protein>
    <submittedName>
        <fullName evidence="1">Uncharacterized protein</fullName>
    </submittedName>
</protein>
<dbReference type="RefSeq" id="WP_141689448.1">
    <property type="nucleotide sequence ID" value="NZ_CP080624.1"/>
</dbReference>
<reference evidence="1 2" key="1">
    <citation type="submission" date="2018-02" db="EMBL/GenBank/DDBJ databases">
        <title>Insights into the biology of acidophilic members of the Acidiferrobacteraceae family derived from comparative genomic analyses.</title>
        <authorList>
            <person name="Issotta F."/>
            <person name="Thyssen C."/>
            <person name="Mena C."/>
            <person name="Moya A."/>
            <person name="Bellenberg S."/>
            <person name="Sproer C."/>
            <person name="Covarrubias P.C."/>
            <person name="Sand W."/>
            <person name="Quatrini R."/>
            <person name="Vera M."/>
        </authorList>
    </citation>
    <scope>NUCLEOTIDE SEQUENCE [LARGE SCALE GENOMIC DNA]</scope>
    <source>
        <strain evidence="2">m-1</strain>
    </source>
</reference>
<dbReference type="EMBL" id="PSYR01000002">
    <property type="protein sequence ID" value="RCN55802.1"/>
    <property type="molecule type" value="Genomic_DNA"/>
</dbReference>